<dbReference type="Gene3D" id="3.40.50.1240">
    <property type="entry name" value="Phosphoglycerate mutase-like"/>
    <property type="match status" value="1"/>
</dbReference>
<dbReference type="InterPro" id="IPR013078">
    <property type="entry name" value="His_Pase_superF_clade-1"/>
</dbReference>
<evidence type="ECO:0000313" key="2">
    <source>
        <dbReference type="Proteomes" id="UP000711391"/>
    </source>
</evidence>
<comment type="caution">
    <text evidence="1">The sequence shown here is derived from an EMBL/GenBank/DDBJ whole genome shotgun (WGS) entry which is preliminary data.</text>
</comment>
<organism evidence="1 2">
    <name type="scientific">SAR86 cluster bacterium</name>
    <dbReference type="NCBI Taxonomy" id="2030880"/>
    <lineage>
        <taxon>Bacteria</taxon>
        <taxon>Pseudomonadati</taxon>
        <taxon>Pseudomonadota</taxon>
        <taxon>Gammaproteobacteria</taxon>
        <taxon>SAR86 cluster</taxon>
    </lineage>
</organism>
<sequence>MSQINLLLIRHGEASESWGDHPDPGLSENGEAQANSLIFKNELESLEDFQFISSPKSRAKLTAQPLVDKFQKHLNINSIYSEIPSSDIDKSDKKNWLRDIMQLDIDYLPEEVLKWKNNLVDDCLNLSKDTIIFTHFMVINALVSSLLKHSKIMYFYPDYVSITKITLTNNEIKKIVLGDEKKTIINL</sequence>
<dbReference type="Proteomes" id="UP000711391">
    <property type="component" value="Unassembled WGS sequence"/>
</dbReference>
<dbReference type="AlphaFoldDB" id="A0A937LLK0"/>
<dbReference type="EMBL" id="JADHQD010000025">
    <property type="protein sequence ID" value="MBL6818561.1"/>
    <property type="molecule type" value="Genomic_DNA"/>
</dbReference>
<protein>
    <submittedName>
        <fullName evidence="1">Histidine phosphatase family protein</fullName>
    </submittedName>
</protein>
<proteinExistence type="predicted"/>
<reference evidence="1" key="1">
    <citation type="submission" date="2020-10" db="EMBL/GenBank/DDBJ databases">
        <title>Microbiome of the Black Sea water column analyzed by genome centric metagenomics.</title>
        <authorList>
            <person name="Cabello-Yeves P.J."/>
            <person name="Callieri C."/>
            <person name="Picazo A."/>
            <person name="Mehrshad M."/>
            <person name="Haro-Moreno J.M."/>
            <person name="Roda-Garcia J."/>
            <person name="Dzembekova N."/>
            <person name="Slabakova V."/>
            <person name="Slabakova N."/>
            <person name="Moncheva S."/>
            <person name="Rodriguez-Valera F."/>
        </authorList>
    </citation>
    <scope>NUCLEOTIDE SEQUENCE</scope>
    <source>
        <strain evidence="1">BS307-5m-G50</strain>
    </source>
</reference>
<gene>
    <name evidence="1" type="ORF">ISQ64_04065</name>
</gene>
<evidence type="ECO:0000313" key="1">
    <source>
        <dbReference type="EMBL" id="MBL6818561.1"/>
    </source>
</evidence>
<dbReference type="Pfam" id="PF00300">
    <property type="entry name" value="His_Phos_1"/>
    <property type="match status" value="1"/>
</dbReference>
<name>A0A937LLK0_9GAMM</name>
<dbReference type="SUPFAM" id="SSF53254">
    <property type="entry name" value="Phosphoglycerate mutase-like"/>
    <property type="match status" value="1"/>
</dbReference>
<accession>A0A937LLK0</accession>
<dbReference type="SMART" id="SM00855">
    <property type="entry name" value="PGAM"/>
    <property type="match status" value="1"/>
</dbReference>
<dbReference type="InterPro" id="IPR029033">
    <property type="entry name" value="His_PPase_superfam"/>
</dbReference>
<dbReference type="CDD" id="cd07040">
    <property type="entry name" value="HP"/>
    <property type="match status" value="1"/>
</dbReference>